<feature type="transmembrane region" description="Helical" evidence="1">
    <location>
        <begin position="120"/>
        <end position="140"/>
    </location>
</feature>
<dbReference type="EMBL" id="CM003533">
    <property type="protein sequence ID" value="RCV30028.1"/>
    <property type="molecule type" value="Genomic_DNA"/>
</dbReference>
<keyword evidence="1" id="KW-1133">Transmembrane helix</keyword>
<gene>
    <name evidence="2" type="ORF">SETIT_6G060900v2</name>
</gene>
<reference evidence="2" key="1">
    <citation type="journal article" date="2012" name="Nat. Biotechnol.">
        <title>Reference genome sequence of the model plant Setaria.</title>
        <authorList>
            <person name="Bennetzen J.L."/>
            <person name="Schmutz J."/>
            <person name="Wang H."/>
            <person name="Percifield R."/>
            <person name="Hawkins J."/>
            <person name="Pontaroli A.C."/>
            <person name="Estep M."/>
            <person name="Feng L."/>
            <person name="Vaughn J.N."/>
            <person name="Grimwood J."/>
            <person name="Jenkins J."/>
            <person name="Barry K."/>
            <person name="Lindquist E."/>
            <person name="Hellsten U."/>
            <person name="Deshpande S."/>
            <person name="Wang X."/>
            <person name="Wu X."/>
            <person name="Mitros T."/>
            <person name="Triplett J."/>
            <person name="Yang X."/>
            <person name="Ye C.Y."/>
            <person name="Mauro-Herrera M."/>
            <person name="Wang L."/>
            <person name="Li P."/>
            <person name="Sharma M."/>
            <person name="Sharma R."/>
            <person name="Ronald P.C."/>
            <person name="Panaud O."/>
            <person name="Kellogg E.A."/>
            <person name="Brutnell T.P."/>
            <person name="Doust A.N."/>
            <person name="Tuskan G.A."/>
            <person name="Rokhsar D."/>
            <person name="Devos K.M."/>
        </authorList>
    </citation>
    <scope>NUCLEOTIDE SEQUENCE [LARGE SCALE GENOMIC DNA]</scope>
    <source>
        <strain evidence="2">Yugu1</strain>
    </source>
</reference>
<organism evidence="2">
    <name type="scientific">Setaria italica</name>
    <name type="common">Foxtail millet</name>
    <name type="synonym">Panicum italicum</name>
    <dbReference type="NCBI Taxonomy" id="4555"/>
    <lineage>
        <taxon>Eukaryota</taxon>
        <taxon>Viridiplantae</taxon>
        <taxon>Streptophyta</taxon>
        <taxon>Embryophyta</taxon>
        <taxon>Tracheophyta</taxon>
        <taxon>Spermatophyta</taxon>
        <taxon>Magnoliopsida</taxon>
        <taxon>Liliopsida</taxon>
        <taxon>Poales</taxon>
        <taxon>Poaceae</taxon>
        <taxon>PACMAD clade</taxon>
        <taxon>Panicoideae</taxon>
        <taxon>Panicodae</taxon>
        <taxon>Paniceae</taxon>
        <taxon>Cenchrinae</taxon>
        <taxon>Setaria</taxon>
    </lineage>
</organism>
<evidence type="ECO:0000313" key="2">
    <source>
        <dbReference type="EMBL" id="RCV30028.1"/>
    </source>
</evidence>
<feature type="transmembrane region" description="Helical" evidence="1">
    <location>
        <begin position="12"/>
        <end position="29"/>
    </location>
</feature>
<keyword evidence="1" id="KW-0472">Membrane</keyword>
<name>A0A368RIY9_SETIT</name>
<protein>
    <submittedName>
        <fullName evidence="2">Uncharacterized protein</fullName>
    </submittedName>
</protein>
<feature type="transmembrane region" description="Helical" evidence="1">
    <location>
        <begin position="36"/>
        <end position="57"/>
    </location>
</feature>
<evidence type="ECO:0000256" key="1">
    <source>
        <dbReference type="SAM" id="Phobius"/>
    </source>
</evidence>
<sequence length="144" mass="16064">MGSISSTLDSDALVYLSWFLLELVSYLLLVSFSKYYGYAILPVPLPIVAAVLQLKFWPGVMQQIRTNNEANQNADVENADQDHNPDVDESHHFDSIFELSGNIVNCAVASSPTVVLTPHVRYLAILLKILLVITLITALIHRQR</sequence>
<proteinExistence type="predicted"/>
<accession>A0A368RIY9</accession>
<reference evidence="2" key="2">
    <citation type="submission" date="2015-07" db="EMBL/GenBank/DDBJ databases">
        <authorList>
            <person name="Noorani M."/>
        </authorList>
    </citation>
    <scope>NUCLEOTIDE SEQUENCE</scope>
    <source>
        <strain evidence="2">Yugu1</strain>
    </source>
</reference>
<keyword evidence="1" id="KW-0812">Transmembrane</keyword>
<dbReference type="AlphaFoldDB" id="A0A368RIY9"/>